<dbReference type="GO" id="GO:0006508">
    <property type="term" value="P:proteolysis"/>
    <property type="evidence" value="ECO:0007669"/>
    <property type="project" value="UniProtKB-KW"/>
</dbReference>
<evidence type="ECO:0000256" key="2">
    <source>
        <dbReference type="ARBA" id="ARBA00007862"/>
    </source>
</evidence>
<dbReference type="InterPro" id="IPR001107">
    <property type="entry name" value="Band_7"/>
</dbReference>
<keyword evidence="4" id="KW-1133">Transmembrane helix</keyword>
<dbReference type="SMART" id="SM00244">
    <property type="entry name" value="PHB"/>
    <property type="match status" value="1"/>
</dbReference>
<keyword evidence="5" id="KW-0472">Membrane</keyword>
<sequence>MKPTLIALAILGVAVLVLLNSAFFIVGEAEQAIITQFGKPLDRQITTPGLKMKVPFIQKAHRFDKRFLEWDGDANELPTRDKRFIWVDAYARWRITDPLLYFQRLKDERGAQTRLDDILDGETRNAIANHLLLELVRSTNRTESDSLIFDDEQKTALENIAIGRDQIRLQILQNAAARTSDLGIEILDFQFKRINYVDEVSRKVYERMIAERERIADRYRSEGEGEAFRIRGNKERDLKAIQSDAYRQAEVIIGRADSTAAQIYANAYNQNGQTRDFYSFLKTMESYRNTIDPETWLILSTGGEFYKYLKSMDGR</sequence>
<dbReference type="NCBIfam" id="TIGR01932">
    <property type="entry name" value="hflC"/>
    <property type="match status" value="1"/>
</dbReference>
<organism evidence="8 9">
    <name type="scientific">Eiseniibacteriota bacterium</name>
    <dbReference type="NCBI Taxonomy" id="2212470"/>
    <lineage>
        <taxon>Bacteria</taxon>
        <taxon>Candidatus Eiseniibacteriota</taxon>
    </lineage>
</organism>
<dbReference type="EMBL" id="JAHJDP010000018">
    <property type="protein sequence ID" value="MBU2689790.1"/>
    <property type="molecule type" value="Genomic_DNA"/>
</dbReference>
<gene>
    <name evidence="8" type="primary">hflC</name>
    <name evidence="8" type="ORF">KJ970_02605</name>
</gene>
<keyword evidence="8" id="KW-0378">Hydrolase</keyword>
<comment type="caution">
    <text evidence="8">The sequence shown here is derived from an EMBL/GenBank/DDBJ whole genome shotgun (WGS) entry which is preliminary data.</text>
</comment>
<dbReference type="InterPro" id="IPR010200">
    <property type="entry name" value="HflC"/>
</dbReference>
<comment type="function">
    <text evidence="6">HflC and HflK could regulate a protease.</text>
</comment>
<feature type="domain" description="Band 7" evidence="7">
    <location>
        <begin position="21"/>
        <end position="208"/>
    </location>
</feature>
<dbReference type="InterPro" id="IPR036013">
    <property type="entry name" value="Band_7/SPFH_dom_sf"/>
</dbReference>
<comment type="similarity">
    <text evidence="2 6">Belongs to the band 7/mec-2 family. HflC subfamily.</text>
</comment>
<dbReference type="PANTHER" id="PTHR42911">
    <property type="entry name" value="MODULATOR OF FTSH PROTEASE HFLC"/>
    <property type="match status" value="1"/>
</dbReference>
<evidence type="ECO:0000259" key="7">
    <source>
        <dbReference type="SMART" id="SM00244"/>
    </source>
</evidence>
<name>A0A948RRZ9_UNCEI</name>
<dbReference type="GO" id="GO:0016020">
    <property type="term" value="C:membrane"/>
    <property type="evidence" value="ECO:0007669"/>
    <property type="project" value="UniProtKB-SubCell"/>
</dbReference>
<proteinExistence type="inferred from homology"/>
<evidence type="ECO:0000256" key="1">
    <source>
        <dbReference type="ARBA" id="ARBA00004370"/>
    </source>
</evidence>
<dbReference type="Proteomes" id="UP000777784">
    <property type="component" value="Unassembled WGS sequence"/>
</dbReference>
<evidence type="ECO:0000256" key="3">
    <source>
        <dbReference type="ARBA" id="ARBA00022692"/>
    </source>
</evidence>
<dbReference type="PIRSF" id="PIRSF005651">
    <property type="entry name" value="HflC"/>
    <property type="match status" value="1"/>
</dbReference>
<comment type="subcellular location">
    <subcellularLocation>
        <location evidence="1">Membrane</location>
    </subcellularLocation>
</comment>
<dbReference type="CDD" id="cd03405">
    <property type="entry name" value="SPFH_HflC"/>
    <property type="match status" value="1"/>
</dbReference>
<dbReference type="PANTHER" id="PTHR42911:SF1">
    <property type="entry name" value="MODULATOR OF FTSH PROTEASE HFLC"/>
    <property type="match status" value="1"/>
</dbReference>
<accession>A0A948RRZ9</accession>
<dbReference type="Gene3D" id="3.30.479.30">
    <property type="entry name" value="Band 7 domain"/>
    <property type="match status" value="1"/>
</dbReference>
<protein>
    <recommendedName>
        <fullName evidence="6">Protein HflC</fullName>
    </recommendedName>
</protein>
<evidence type="ECO:0000256" key="6">
    <source>
        <dbReference type="PIRNR" id="PIRNR005651"/>
    </source>
</evidence>
<dbReference type="GO" id="GO:0008233">
    <property type="term" value="F:peptidase activity"/>
    <property type="evidence" value="ECO:0007669"/>
    <property type="project" value="UniProtKB-KW"/>
</dbReference>
<dbReference type="SUPFAM" id="SSF117892">
    <property type="entry name" value="Band 7/SPFH domain"/>
    <property type="match status" value="1"/>
</dbReference>
<evidence type="ECO:0000256" key="5">
    <source>
        <dbReference type="ARBA" id="ARBA00023136"/>
    </source>
</evidence>
<dbReference type="Pfam" id="PF01145">
    <property type="entry name" value="Band_7"/>
    <property type="match status" value="1"/>
</dbReference>
<evidence type="ECO:0000313" key="9">
    <source>
        <dbReference type="Proteomes" id="UP000777784"/>
    </source>
</evidence>
<dbReference type="AlphaFoldDB" id="A0A948RRZ9"/>
<keyword evidence="8" id="KW-0645">Protease</keyword>
<keyword evidence="3" id="KW-0812">Transmembrane</keyword>
<evidence type="ECO:0000313" key="8">
    <source>
        <dbReference type="EMBL" id="MBU2689790.1"/>
    </source>
</evidence>
<evidence type="ECO:0000256" key="4">
    <source>
        <dbReference type="ARBA" id="ARBA00022989"/>
    </source>
</evidence>
<reference evidence="8" key="1">
    <citation type="submission" date="2021-05" db="EMBL/GenBank/DDBJ databases">
        <title>Energy efficiency and biological interactions define the core microbiome of deep oligotrophic groundwater.</title>
        <authorList>
            <person name="Mehrshad M."/>
            <person name="Lopez-Fernandez M."/>
            <person name="Bell E."/>
            <person name="Bernier-Latmani R."/>
            <person name="Bertilsson S."/>
            <person name="Dopson M."/>
        </authorList>
    </citation>
    <scope>NUCLEOTIDE SEQUENCE</scope>
    <source>
        <strain evidence="8">Modern_marine.mb.64</strain>
    </source>
</reference>